<feature type="compositionally biased region" description="Polar residues" evidence="7">
    <location>
        <begin position="739"/>
        <end position="753"/>
    </location>
</feature>
<evidence type="ECO:0000313" key="9">
    <source>
        <dbReference type="EMBL" id="CAL7946937.1"/>
    </source>
</evidence>
<feature type="compositionally biased region" description="Low complexity" evidence="7">
    <location>
        <begin position="1522"/>
        <end position="1534"/>
    </location>
</feature>
<dbReference type="Pfam" id="PF13913">
    <property type="entry name" value="zf-C2HC_2"/>
    <property type="match status" value="2"/>
</dbReference>
<feature type="compositionally biased region" description="Basic and acidic residues" evidence="7">
    <location>
        <begin position="292"/>
        <end position="302"/>
    </location>
</feature>
<feature type="compositionally biased region" description="Polar residues" evidence="7">
    <location>
        <begin position="561"/>
        <end position="571"/>
    </location>
</feature>
<proteinExistence type="inferred from homology"/>
<dbReference type="Gene3D" id="3.30.160.60">
    <property type="entry name" value="Classic Zinc Finger"/>
    <property type="match status" value="1"/>
</dbReference>
<keyword evidence="10" id="KW-1185">Reference proteome</keyword>
<keyword evidence="2" id="KW-0479">Metal-binding</keyword>
<feature type="domain" description="C2HC/C3H-type" evidence="8">
    <location>
        <begin position="49"/>
        <end position="78"/>
    </location>
</feature>
<comment type="similarity">
    <text evidence="1">Belongs to the ZC2HC1 family.</text>
</comment>
<feature type="region of interest" description="Disordered" evidence="7">
    <location>
        <begin position="253"/>
        <end position="353"/>
    </location>
</feature>
<feature type="region of interest" description="Disordered" evidence="7">
    <location>
        <begin position="729"/>
        <end position="761"/>
    </location>
</feature>
<evidence type="ECO:0000256" key="2">
    <source>
        <dbReference type="ARBA" id="ARBA00022723"/>
    </source>
</evidence>
<dbReference type="InterPro" id="IPR049899">
    <property type="entry name" value="Znf_C2HC_C3H"/>
</dbReference>
<dbReference type="PROSITE" id="PS52027">
    <property type="entry name" value="ZF_C2HC_C3H"/>
    <property type="match status" value="1"/>
</dbReference>
<feature type="compositionally biased region" description="Polar residues" evidence="7">
    <location>
        <begin position="1470"/>
        <end position="1485"/>
    </location>
</feature>
<comment type="caution">
    <text evidence="9">The sequence shown here is derived from an EMBL/GenBank/DDBJ whole genome shotgun (WGS) entry which is preliminary data.</text>
</comment>
<evidence type="ECO:0000256" key="7">
    <source>
        <dbReference type="SAM" id="MobiDB-lite"/>
    </source>
</evidence>
<evidence type="ECO:0000256" key="6">
    <source>
        <dbReference type="PROSITE-ProRule" id="PRU01371"/>
    </source>
</evidence>
<feature type="region of interest" description="Disordered" evidence="7">
    <location>
        <begin position="912"/>
        <end position="931"/>
    </location>
</feature>
<feature type="compositionally biased region" description="Polar residues" evidence="7">
    <location>
        <begin position="256"/>
        <end position="273"/>
    </location>
</feature>
<reference evidence="9 10" key="1">
    <citation type="submission" date="2024-08" db="EMBL/GenBank/DDBJ databases">
        <authorList>
            <person name="Will J Nash"/>
            <person name="Angela Man"/>
            <person name="Seanna McTaggart"/>
            <person name="Kendall Baker"/>
            <person name="Tom Barker"/>
            <person name="Leah Catchpole"/>
            <person name="Alex Durrant"/>
            <person name="Karim Gharbi"/>
            <person name="Naomi Irish"/>
            <person name="Gemy Kaithakottil"/>
            <person name="Debby Ku"/>
            <person name="Aaliyah Providence"/>
            <person name="Felix Shaw"/>
            <person name="David Swarbreck"/>
            <person name="Chris Watkins"/>
            <person name="Ann M. McCartney"/>
            <person name="Giulio Formenti"/>
            <person name="Alice Mouton"/>
            <person name="Noel Vella"/>
            <person name="Bjorn M von Reumont"/>
            <person name="Adriana Vella"/>
            <person name="Wilfried Haerty"/>
        </authorList>
    </citation>
    <scope>NUCLEOTIDE SEQUENCE [LARGE SCALE GENOMIC DNA]</scope>
</reference>
<evidence type="ECO:0000259" key="8">
    <source>
        <dbReference type="PROSITE" id="PS52027"/>
    </source>
</evidence>
<sequence length="1692" mass="190369">MLCCVSRRALAGVEQGLPYDHCSSKEQPVDADNLKQVEKSLPEADVPPILLPCAICARTFMPQSLEKHSKICERSATKKRKPFDSAKQRIQGTELAEFLPRQEKKRHSSDDRSSKPKSTWKQTHDDFLQAIRAARNEIVDNTMQKQCGTTVTPNAPTRANEQGMCPTCNRHFGVKAYDRHVAWCKERITRVPASPATNIAKERLEARMKYRAPAVKSRRQVTREKYAPGSAITLSSGNKTSPTLVQAKTKECVSAPSCNKSNDSPVKQKSTVARRSGQTKEPANPTVSMKSRAMDRVNRPPEDETGPTTFRPAPPVKRHSYLPVPPLKHKKESLEDCNSIPSPKPCKKQSRWMQEKIKRNETGAQKMRQDEKHQALHSARSLKANIVSARSQGNPKVNDVSINDEIVGFTVRPCNIYKENQLTTWKLISQGKDCGGNEENARSQDHSANTKFSGLEERIEDLSVYEKQLETIELAFGGNVNEEASKLSSRSGSISWSNATSTLNRTYSFRDSVASDKIDNVRTGRDKKWKPVRHSPRVEFCLGDPDKMPYHNFPSVNSGLSREINAESSPKNPRRNLKGSSIKPECSKYSVIRDESTGTEIQCDVEGASFETRNIKSPSEGFRSSRYRILDKKRLKSTACVDASCANFEATYSQAPHNDDKSTEILNTSTAVIKSPSSLNCEIPQTARTNENINTANEDIQRNLSPISSEQFAYLDEFDRFCKTLELEEKNDEQKASEEVNQLTSRSKQSSSEGKNKAANIKDLKKEDNEFNNINVKTSVLSLQNELECPKTGTVDNDSAFYNTETNWIEMESDPSLTECILQPTRSSTPFINSEECSKFKYDDYENCNKELSGNTEWKIEVDAETGSEMLYRVESRGSNCLSSRHPSNIKIAELKTTDTENDIAQYRNYSGGRQNEFNKGSPSFSRISSPAMRTERKSFLKLVSPTRQEEQVKFPKIQKKEIASQINICNCSLEISPNFKCEKGVGEDCVNSFEISNSQAQTRSTFMDENLQKSETTREPLQTRSGINFNETNFNFNSNESSTQQFDANKQNPETQADVAHEEIQEIYKNNAAEGFDCDSDNSIDHHMQDTIDSIEPPSTKKDRIKQNLRSIVLSESCVRLSQRVRVDDSLMSRSMKSRRKETVEIENGIRRKTNALNDSSDSLASSVDATDLADVKQVESVEVETIEEIGTRNRSIKFRILPEIKGTTVVVKENYDEKEKINTQTYWEKASKASRNRLINLDPPYQGASRFLKRHPKVRVLPPVPSSSSLINCRNLELPLRPVWSNYVRRRPDFNLVLSGRTGKDYDPFLLAEQQMNDLLSDTSEQSVTDSPPNVQNRDSSFPLSHSSAFVKYPCDSSLLSPEKRASLIVPQSEFDDLTSDFSSDSTETNSLSREVFLRDLKESNEYRESILKSNSGKRSPVRELGRRVIIDKSRALGGEPFDETSRGSRSFVASSERARKILDKVSSKPSRPSVNRSGSVRASSAPKITPDRKTSNVSNEKRPSQNENDARSSSDRFNNRNNNYANLSGSNMSLSSIVSSDVDIKRSNSVFDELMTSFENENGPFPSLKSFLKNDSLPVSSPIHGRQRNGRISDDELSSPESYKKQDHSKMSADSAYSSLNRKYSHHGRSTNDVAARFDEDSSRNNRRNVDGTTAMPKCKMSKYCHECGSKFPETAKFCCECGIRRLVL</sequence>
<evidence type="ECO:0000256" key="4">
    <source>
        <dbReference type="ARBA" id="ARBA00022833"/>
    </source>
</evidence>
<evidence type="ECO:0000313" key="10">
    <source>
        <dbReference type="Proteomes" id="UP001642520"/>
    </source>
</evidence>
<feature type="compositionally biased region" description="Polar residues" evidence="7">
    <location>
        <begin position="912"/>
        <end position="929"/>
    </location>
</feature>
<evidence type="ECO:0000256" key="3">
    <source>
        <dbReference type="ARBA" id="ARBA00022771"/>
    </source>
</evidence>
<feature type="compositionally biased region" description="Basic and acidic residues" evidence="7">
    <location>
        <begin position="77"/>
        <end position="87"/>
    </location>
</feature>
<dbReference type="InterPro" id="IPR026104">
    <property type="entry name" value="ZNF_C2HC_dom_1C"/>
</dbReference>
<name>A0ABP1P2W7_XYLVO</name>
<feature type="compositionally biased region" description="Basic and acidic residues" evidence="7">
    <location>
        <begin position="1492"/>
        <end position="1521"/>
    </location>
</feature>
<feature type="region of interest" description="Disordered" evidence="7">
    <location>
        <begin position="1324"/>
        <end position="1343"/>
    </location>
</feature>
<accession>A0ABP1P2W7</accession>
<evidence type="ECO:0000256" key="5">
    <source>
        <dbReference type="ARBA" id="ARBA00023054"/>
    </source>
</evidence>
<evidence type="ECO:0000256" key="1">
    <source>
        <dbReference type="ARBA" id="ARBA00010843"/>
    </source>
</evidence>
<feature type="region of interest" description="Disordered" evidence="7">
    <location>
        <begin position="1582"/>
        <end position="1654"/>
    </location>
</feature>
<dbReference type="PANTHER" id="PTHR14649">
    <property type="entry name" value="ZINC FINGER C2HC DOMAIN-CONTAINING PROTEIN 1C"/>
    <property type="match status" value="1"/>
</dbReference>
<gene>
    <name evidence="9" type="ORF">XYLVIOL_LOCUS8064</name>
</gene>
<feature type="region of interest" description="Disordered" evidence="7">
    <location>
        <begin position="77"/>
        <end position="124"/>
    </location>
</feature>
<protein>
    <recommendedName>
        <fullName evidence="8">C2HC/C3H-type domain-containing protein</fullName>
    </recommendedName>
</protein>
<dbReference type="EMBL" id="CAXAJV020001296">
    <property type="protein sequence ID" value="CAL7946937.1"/>
    <property type="molecule type" value="Genomic_DNA"/>
</dbReference>
<feature type="region of interest" description="Disordered" evidence="7">
    <location>
        <begin position="1465"/>
        <end position="1534"/>
    </location>
</feature>
<feature type="compositionally biased region" description="Basic and acidic residues" evidence="7">
    <location>
        <begin position="729"/>
        <end position="738"/>
    </location>
</feature>
<dbReference type="PANTHER" id="PTHR14649:SF1">
    <property type="entry name" value="ZINC FINGER C2HC DOMAIN-CONTAINING PROTEIN 1C"/>
    <property type="match status" value="1"/>
</dbReference>
<organism evidence="9 10">
    <name type="scientific">Xylocopa violacea</name>
    <name type="common">Violet carpenter bee</name>
    <name type="synonym">Apis violacea</name>
    <dbReference type="NCBI Taxonomy" id="135666"/>
    <lineage>
        <taxon>Eukaryota</taxon>
        <taxon>Metazoa</taxon>
        <taxon>Ecdysozoa</taxon>
        <taxon>Arthropoda</taxon>
        <taxon>Hexapoda</taxon>
        <taxon>Insecta</taxon>
        <taxon>Pterygota</taxon>
        <taxon>Neoptera</taxon>
        <taxon>Endopterygota</taxon>
        <taxon>Hymenoptera</taxon>
        <taxon>Apocrita</taxon>
        <taxon>Aculeata</taxon>
        <taxon>Apoidea</taxon>
        <taxon>Anthophila</taxon>
        <taxon>Apidae</taxon>
        <taxon>Xylocopa</taxon>
        <taxon>Xylocopa</taxon>
    </lineage>
</organism>
<dbReference type="Proteomes" id="UP001642520">
    <property type="component" value="Unassembled WGS sequence"/>
</dbReference>
<feature type="region of interest" description="Disordered" evidence="7">
    <location>
        <begin position="561"/>
        <end position="581"/>
    </location>
</feature>
<feature type="compositionally biased region" description="Basic and acidic residues" evidence="7">
    <location>
        <begin position="1639"/>
        <end position="1653"/>
    </location>
</feature>
<keyword evidence="4" id="KW-0862">Zinc</keyword>
<feature type="compositionally biased region" description="Polar residues" evidence="7">
    <location>
        <begin position="279"/>
        <end position="289"/>
    </location>
</feature>
<feature type="compositionally biased region" description="Basic and acidic residues" evidence="7">
    <location>
        <begin position="1605"/>
        <end position="1614"/>
    </location>
</feature>
<keyword evidence="5" id="KW-0175">Coiled coil</keyword>
<keyword evidence="3 6" id="KW-0863">Zinc-finger</keyword>